<organism evidence="3 4">
    <name type="scientific">Solanum tuberosum</name>
    <name type="common">Potato</name>
    <dbReference type="NCBI Taxonomy" id="4113"/>
    <lineage>
        <taxon>Eukaryota</taxon>
        <taxon>Viridiplantae</taxon>
        <taxon>Streptophyta</taxon>
        <taxon>Embryophyta</taxon>
        <taxon>Tracheophyta</taxon>
        <taxon>Spermatophyta</taxon>
        <taxon>Magnoliopsida</taxon>
        <taxon>eudicotyledons</taxon>
        <taxon>Gunneridae</taxon>
        <taxon>Pentapetalae</taxon>
        <taxon>asterids</taxon>
        <taxon>lamiids</taxon>
        <taxon>Solanales</taxon>
        <taxon>Solanaceae</taxon>
        <taxon>Solanoideae</taxon>
        <taxon>Solaneae</taxon>
        <taxon>Solanum</taxon>
    </lineage>
</organism>
<dbReference type="PANTHER" id="PTHR33697:SF9">
    <property type="entry name" value="PWWP DOMAIN-CONTAINING PROTEIN"/>
    <property type="match status" value="1"/>
</dbReference>
<dbReference type="InterPro" id="IPR000313">
    <property type="entry name" value="PWWP_dom"/>
</dbReference>
<feature type="region of interest" description="Disordered" evidence="1">
    <location>
        <begin position="383"/>
        <end position="403"/>
    </location>
</feature>
<dbReference type="CDD" id="cd05162">
    <property type="entry name" value="PWWP"/>
    <property type="match status" value="1"/>
</dbReference>
<keyword evidence="4" id="KW-1185">Reference proteome</keyword>
<comment type="caution">
    <text evidence="3">The sequence shown here is derived from an EMBL/GenBank/DDBJ whole genome shotgun (WGS) entry which is preliminary data.</text>
</comment>
<protein>
    <recommendedName>
        <fullName evidence="2">PWWP domain-containing protein</fullName>
    </recommendedName>
</protein>
<dbReference type="Proteomes" id="UP000826656">
    <property type="component" value="Unassembled WGS sequence"/>
</dbReference>
<feature type="compositionally biased region" description="Basic and acidic residues" evidence="1">
    <location>
        <begin position="664"/>
        <end position="678"/>
    </location>
</feature>
<evidence type="ECO:0000313" key="3">
    <source>
        <dbReference type="EMBL" id="KAH0763748.1"/>
    </source>
</evidence>
<feature type="region of interest" description="Disordered" evidence="1">
    <location>
        <begin position="652"/>
        <end position="717"/>
    </location>
</feature>
<dbReference type="Pfam" id="PF00855">
    <property type="entry name" value="PWWP"/>
    <property type="match status" value="1"/>
</dbReference>
<sequence>MGSSETEGGMLECDTGSIVWVRRRNGSWWPGKILGTNELSATHLMSPRSGTPVKLLGREDASVDWYNLEKSKRVKAFRCGEFDDCIKRAEASQGMPPKKREKYARREDAILHALELERLLLDKKYGAGYSSTDKNNKSTADFVGRESLTSSEYPENGNGRHIGPKCHQVSTRSVASLEDKKALNISSTEVPKDRNQLSGDVDNSGVLPRMRGLQDFGLSTAPSEHNHSLSLALSGTDQLVLDSSARAVPDESNNAEGLVNVEKRSTLEKRKPSDDALVEDVLVKRRDRRRPLAHVLQSSENLPVSLPQPEPASISTSGTGKELPRVESLTKNISFRYLAVEPSNSLCVDESHQSQIEFPTLKTEDNNCSHPVVLCEQNGCGSTEFTETDSTESDSLESDTDDELATLSDGAVSIELEPKYLGRSEALPEHGSMSSEEVDDFTLADGTSHPCHQESVSSGFGVSKWKLKGKRNNRSLNKRPIDSFDGDLARRPSHMSTFKEKGGYACLQDDVVTNSSVQMAGYGSKAPGRASRNMLSWGDLSWDDQPSIRGYWEEADEYFDPMNSYRHVGGRTMLVDVDLKVQSSYQREHVPMISLMSKLNGQAIIGHPIQVETLANGSTDSFLGDIDNYPETLGYDPSLQPTWRTARRTANVRVPRPHVSSAKDNPEGIKHAQGSDHHRNVRKATVQKASTTRKATSRPPIERTFSRKPGKKVSLSSNQKIRTLSSIASQQKQSSDSNSYQVDGALKQETLPTVVACIPVKLVFSKCSLMSPGLNVKGKAVFKAWDRVVL</sequence>
<feature type="region of interest" description="Disordered" evidence="1">
    <location>
        <begin position="186"/>
        <end position="206"/>
    </location>
</feature>
<feature type="compositionally biased region" description="Basic and acidic residues" evidence="1">
    <location>
        <begin position="261"/>
        <end position="272"/>
    </location>
</feature>
<dbReference type="SUPFAM" id="SSF63748">
    <property type="entry name" value="Tudor/PWWP/MBT"/>
    <property type="match status" value="1"/>
</dbReference>
<dbReference type="EMBL" id="JAIVGD010000013">
    <property type="protein sequence ID" value="KAH0763748.1"/>
    <property type="molecule type" value="Genomic_DNA"/>
</dbReference>
<evidence type="ECO:0000259" key="2">
    <source>
        <dbReference type="PROSITE" id="PS50812"/>
    </source>
</evidence>
<gene>
    <name evidence="3" type="ORF">KY290_019821</name>
</gene>
<feature type="compositionally biased region" description="Acidic residues" evidence="1">
    <location>
        <begin position="386"/>
        <end position="403"/>
    </location>
</feature>
<feature type="region of interest" description="Disordered" evidence="1">
    <location>
        <begin position="246"/>
        <end position="272"/>
    </location>
</feature>
<feature type="region of interest" description="Disordered" evidence="1">
    <location>
        <begin position="302"/>
        <end position="323"/>
    </location>
</feature>
<dbReference type="PANTHER" id="PTHR33697">
    <property type="entry name" value="T17B22.17 PROTEIN-RELATED"/>
    <property type="match status" value="1"/>
</dbReference>
<evidence type="ECO:0000256" key="1">
    <source>
        <dbReference type="SAM" id="MobiDB-lite"/>
    </source>
</evidence>
<dbReference type="PROSITE" id="PS50812">
    <property type="entry name" value="PWWP"/>
    <property type="match status" value="1"/>
</dbReference>
<name>A0ABQ7VKA3_SOLTU</name>
<evidence type="ECO:0000313" key="4">
    <source>
        <dbReference type="Proteomes" id="UP000826656"/>
    </source>
</evidence>
<feature type="domain" description="PWWP" evidence="2">
    <location>
        <begin position="15"/>
        <end position="70"/>
    </location>
</feature>
<reference evidence="3 4" key="1">
    <citation type="journal article" date="2021" name="bioRxiv">
        <title>Chromosome-scale and haplotype-resolved genome assembly of a tetraploid potato cultivar.</title>
        <authorList>
            <person name="Sun H."/>
            <person name="Jiao W.-B."/>
            <person name="Krause K."/>
            <person name="Campoy J.A."/>
            <person name="Goel M."/>
            <person name="Folz-Donahue K."/>
            <person name="Kukat C."/>
            <person name="Huettel B."/>
            <person name="Schneeberger K."/>
        </authorList>
    </citation>
    <scope>NUCLEOTIDE SEQUENCE [LARGE SCALE GENOMIC DNA]</scope>
    <source>
        <strain evidence="3">SolTubOtavaFocal</strain>
        <tissue evidence="3">Leaves</tissue>
    </source>
</reference>
<dbReference type="Gene3D" id="2.30.30.140">
    <property type="match status" value="1"/>
</dbReference>
<accession>A0ABQ7VKA3</accession>
<dbReference type="InterPro" id="IPR044679">
    <property type="entry name" value="PWWP2-like"/>
</dbReference>
<proteinExistence type="predicted"/>